<dbReference type="Gene3D" id="3.20.20.380">
    <property type="entry name" value="Copper homeostasis (CutC) domain"/>
    <property type="match status" value="1"/>
</dbReference>
<reference evidence="3 4" key="1">
    <citation type="submission" date="2016-10" db="EMBL/GenBank/DDBJ databases">
        <authorList>
            <person name="de Groot N.N."/>
        </authorList>
    </citation>
    <scope>NUCLEOTIDE SEQUENCE [LARGE SCALE GENOMIC DNA]</scope>
    <source>
        <strain evidence="3 4">DSM 21800</strain>
    </source>
</reference>
<dbReference type="PANTHER" id="PTHR12598">
    <property type="entry name" value="COPPER HOMEOSTASIS PROTEIN CUTC"/>
    <property type="match status" value="1"/>
</dbReference>
<name>A0A1H1RNB8_9ACTN</name>
<dbReference type="GO" id="GO:0005507">
    <property type="term" value="F:copper ion binding"/>
    <property type="evidence" value="ECO:0007669"/>
    <property type="project" value="TreeGrafter"/>
</dbReference>
<dbReference type="InterPro" id="IPR036822">
    <property type="entry name" value="CutC-like_dom_sf"/>
</dbReference>
<gene>
    <name evidence="3" type="ORF">SAMN04489812_1714</name>
</gene>
<dbReference type="AlphaFoldDB" id="A0A1H1RNB8"/>
<keyword evidence="4" id="KW-1185">Reference proteome</keyword>
<organism evidence="3 4">
    <name type="scientific">Microlunatus soli</name>
    <dbReference type="NCBI Taxonomy" id="630515"/>
    <lineage>
        <taxon>Bacteria</taxon>
        <taxon>Bacillati</taxon>
        <taxon>Actinomycetota</taxon>
        <taxon>Actinomycetes</taxon>
        <taxon>Propionibacteriales</taxon>
        <taxon>Propionibacteriaceae</taxon>
        <taxon>Microlunatus</taxon>
    </lineage>
</organism>
<dbReference type="Proteomes" id="UP000199103">
    <property type="component" value="Chromosome I"/>
</dbReference>
<evidence type="ECO:0000313" key="3">
    <source>
        <dbReference type="EMBL" id="SDS37271.1"/>
    </source>
</evidence>
<dbReference type="OrthoDB" id="9815677at2"/>
<dbReference type="SUPFAM" id="SSF110395">
    <property type="entry name" value="CutC-like"/>
    <property type="match status" value="1"/>
</dbReference>
<dbReference type="RefSeq" id="WP_091532147.1">
    <property type="nucleotide sequence ID" value="NZ_LT629772.1"/>
</dbReference>
<accession>A0A1H1RNB8</accession>
<comment type="similarity">
    <text evidence="1">Belongs to the CutC family.</text>
</comment>
<protein>
    <recommendedName>
        <fullName evidence="2">Copper homeostasis protein cutC homolog</fullName>
    </recommendedName>
</protein>
<dbReference type="PANTHER" id="PTHR12598:SF0">
    <property type="entry name" value="COPPER HOMEOSTASIS PROTEIN CUTC HOMOLOG"/>
    <property type="match status" value="1"/>
</dbReference>
<evidence type="ECO:0000313" key="4">
    <source>
        <dbReference type="Proteomes" id="UP000199103"/>
    </source>
</evidence>
<proteinExistence type="inferred from homology"/>
<dbReference type="InterPro" id="IPR005627">
    <property type="entry name" value="CutC-like"/>
</dbReference>
<dbReference type="Pfam" id="PF03932">
    <property type="entry name" value="CutC"/>
    <property type="match status" value="1"/>
</dbReference>
<evidence type="ECO:0000256" key="2">
    <source>
        <dbReference type="ARBA" id="ARBA00019014"/>
    </source>
</evidence>
<dbReference type="EMBL" id="LT629772">
    <property type="protein sequence ID" value="SDS37271.1"/>
    <property type="molecule type" value="Genomic_DNA"/>
</dbReference>
<evidence type="ECO:0000256" key="1">
    <source>
        <dbReference type="ARBA" id="ARBA00007768"/>
    </source>
</evidence>
<dbReference type="STRING" id="630515.SAMN04489812_1714"/>
<sequence length="244" mass="26054">MTGLLEVIALHPADAERAQLGGADRLEVVGSMDSDGLSPEPALVGQIRRATDLPLRVMVRLRDGFSTDGGEMVRLKALAEGYLEVGAEGLVLGFLNGHTEIDVEVVSELTADLQCPWTFHRAIDACISADRAWRDLRQLRDLDQVLTAGSARGVEDGLDDLLRRAEQDEFARGLIMAGGGLQAEHVPWLANAGVTAFHIGSSARPTGSWKAYVDADLVRSWRTLIDSAVQRAAANDTVAGGSAS</sequence>